<feature type="transmembrane region" description="Helical" evidence="5">
    <location>
        <begin position="7"/>
        <end position="27"/>
    </location>
</feature>
<keyword evidence="3 5" id="KW-1133">Transmembrane helix</keyword>
<dbReference type="InterPro" id="IPR009760">
    <property type="entry name" value="DUF1328"/>
</dbReference>
<reference evidence="6" key="1">
    <citation type="submission" date="2014-08" db="EMBL/GenBank/DDBJ databases">
        <title>Comparative genomics of the Paenibacillus odorifer group.</title>
        <authorList>
            <person name="den Bakker H.C."/>
            <person name="Tsai Y.-C.Y.-C."/>
            <person name="Martin N."/>
            <person name="Korlach J."/>
            <person name="Wiedmann M."/>
        </authorList>
    </citation>
    <scope>NUCLEOTIDE SEQUENCE [LARGE SCALE GENOMIC DNA]</scope>
    <source>
        <strain evidence="6">DSM 13188</strain>
    </source>
</reference>
<evidence type="ECO:0000256" key="2">
    <source>
        <dbReference type="ARBA" id="ARBA00022692"/>
    </source>
</evidence>
<keyword evidence="2 5" id="KW-0812">Transmembrane</keyword>
<proteinExistence type="inferred from homology"/>
<dbReference type="AlphaFoldDB" id="A0A089LJD7"/>
<evidence type="ECO:0000313" key="6">
    <source>
        <dbReference type="EMBL" id="AIQ60967.1"/>
    </source>
</evidence>
<gene>
    <name evidence="6" type="ORF">PBOR_31690</name>
</gene>
<evidence type="ECO:0000256" key="5">
    <source>
        <dbReference type="SAM" id="Phobius"/>
    </source>
</evidence>
<evidence type="ECO:0000256" key="1">
    <source>
        <dbReference type="ARBA" id="ARBA00022475"/>
    </source>
</evidence>
<dbReference type="GO" id="GO:0005886">
    <property type="term" value="C:plasma membrane"/>
    <property type="evidence" value="ECO:0007669"/>
    <property type="project" value="InterPro"/>
</dbReference>
<keyword evidence="7" id="KW-1185">Reference proteome</keyword>
<dbReference type="HOGENOM" id="CLU_187346_1_0_9"/>
<dbReference type="Proteomes" id="UP000029518">
    <property type="component" value="Chromosome"/>
</dbReference>
<dbReference type="KEGG" id="pbd:PBOR_31690"/>
<dbReference type="EMBL" id="CP009285">
    <property type="protein sequence ID" value="AIQ60967.1"/>
    <property type="molecule type" value="Genomic_DNA"/>
</dbReference>
<evidence type="ECO:0000256" key="4">
    <source>
        <dbReference type="ARBA" id="ARBA00023136"/>
    </source>
</evidence>
<sequence length="55" mass="6122">MLRWSVILLVVALIAGIFGFFNIVAAAVGIAKVLFYIFLILFVVSLFMGRRGRSM</sequence>
<accession>A0A089LJD7</accession>
<evidence type="ECO:0000313" key="7">
    <source>
        <dbReference type="Proteomes" id="UP000029518"/>
    </source>
</evidence>
<keyword evidence="4 5" id="KW-0472">Membrane</keyword>
<protein>
    <submittedName>
        <fullName evidence="6">Membrane protein</fullName>
    </submittedName>
</protein>
<dbReference type="RefSeq" id="WP_039309270.1">
    <property type="nucleotide sequence ID" value="NZ_CP009285.1"/>
</dbReference>
<dbReference type="NCBIfam" id="NF010226">
    <property type="entry name" value="PRK13682.1-1"/>
    <property type="match status" value="1"/>
</dbReference>
<keyword evidence="1" id="KW-1003">Cell membrane</keyword>
<dbReference type="HAMAP" id="MF_01361">
    <property type="entry name" value="UPF0391"/>
    <property type="match status" value="1"/>
</dbReference>
<dbReference type="NCBIfam" id="NF010229">
    <property type="entry name" value="PRK13682.1-4"/>
    <property type="match status" value="1"/>
</dbReference>
<dbReference type="OrthoDB" id="2665934at2"/>
<evidence type="ECO:0000256" key="3">
    <source>
        <dbReference type="ARBA" id="ARBA00022989"/>
    </source>
</evidence>
<dbReference type="Pfam" id="PF07043">
    <property type="entry name" value="DUF1328"/>
    <property type="match status" value="1"/>
</dbReference>
<organism evidence="6 7">
    <name type="scientific">Paenibacillus borealis</name>
    <dbReference type="NCBI Taxonomy" id="160799"/>
    <lineage>
        <taxon>Bacteria</taxon>
        <taxon>Bacillati</taxon>
        <taxon>Bacillota</taxon>
        <taxon>Bacilli</taxon>
        <taxon>Bacillales</taxon>
        <taxon>Paenibacillaceae</taxon>
        <taxon>Paenibacillus</taxon>
    </lineage>
</organism>
<dbReference type="PIRSF" id="PIRSF036466">
    <property type="entry name" value="UCP036466"/>
    <property type="match status" value="1"/>
</dbReference>
<feature type="transmembrane region" description="Helical" evidence="5">
    <location>
        <begin position="33"/>
        <end position="49"/>
    </location>
</feature>
<name>A0A089LJD7_PAEBO</name>